<dbReference type="EMBL" id="PJKA01000013">
    <property type="protein sequence ID" value="PNC17156.1"/>
    <property type="molecule type" value="Genomic_DNA"/>
</dbReference>
<dbReference type="GO" id="GO:0020037">
    <property type="term" value="F:heme binding"/>
    <property type="evidence" value="ECO:0007669"/>
    <property type="project" value="InterPro"/>
</dbReference>
<feature type="binding site" description="axial binding residue" evidence="2">
    <location>
        <position position="87"/>
    </location>
    <ligand>
        <name>heme c</name>
        <dbReference type="ChEBI" id="CHEBI:61717"/>
        <label>1</label>
    </ligand>
    <ligandPart>
        <name>Fe</name>
        <dbReference type="ChEBI" id="CHEBI:18248"/>
    </ligandPart>
</feature>
<dbReference type="InterPro" id="IPR036280">
    <property type="entry name" value="Multihaem_cyt_sf"/>
</dbReference>
<evidence type="ECO:0000256" key="2">
    <source>
        <dbReference type="PIRSR" id="PIRSR602322-1"/>
    </source>
</evidence>
<accession>A0A2N8HBA9</accession>
<feature type="binding site" description="axial binding residue" evidence="2">
    <location>
        <position position="65"/>
    </location>
    <ligand>
        <name>heme c</name>
        <dbReference type="ChEBI" id="CHEBI:61717"/>
        <label>1</label>
    </ligand>
    <ligandPart>
        <name>Fe</name>
        <dbReference type="ChEBI" id="CHEBI:18248"/>
    </ligandPart>
</feature>
<dbReference type="RefSeq" id="WP_102715438.1">
    <property type="nucleotide sequence ID" value="NZ_PJKA01000013.1"/>
</dbReference>
<evidence type="ECO:0000256" key="3">
    <source>
        <dbReference type="SAM" id="Phobius"/>
    </source>
</evidence>
<protein>
    <submittedName>
        <fullName evidence="5">Cytochrome C</fullName>
    </submittedName>
</protein>
<dbReference type="GO" id="GO:0009055">
    <property type="term" value="F:electron transfer activity"/>
    <property type="evidence" value="ECO:0007669"/>
    <property type="project" value="InterPro"/>
</dbReference>
<keyword evidence="1 2" id="KW-0479">Metal-binding</keyword>
<evidence type="ECO:0000313" key="6">
    <source>
        <dbReference type="Proteomes" id="UP000236000"/>
    </source>
</evidence>
<organism evidence="5 6">
    <name type="scientific">Akkermansia muciniphila</name>
    <dbReference type="NCBI Taxonomy" id="239935"/>
    <lineage>
        <taxon>Bacteria</taxon>
        <taxon>Pseudomonadati</taxon>
        <taxon>Verrucomicrobiota</taxon>
        <taxon>Verrucomicrobiia</taxon>
        <taxon>Verrucomicrobiales</taxon>
        <taxon>Akkermansiaceae</taxon>
        <taxon>Akkermansia</taxon>
    </lineage>
</organism>
<name>A0A2N8HBA9_9BACT</name>
<keyword evidence="3" id="KW-0472">Membrane</keyword>
<feature type="binding site" description="axial binding residue" evidence="2">
    <location>
        <position position="66"/>
    </location>
    <ligand>
        <name>heme c</name>
        <dbReference type="ChEBI" id="CHEBI:61717"/>
        <label>1</label>
    </ligand>
    <ligandPart>
        <name>Fe</name>
        <dbReference type="ChEBI" id="CHEBI:18248"/>
    </ligandPart>
</feature>
<reference evidence="5 6" key="1">
    <citation type="journal article" date="2017" name="BMC Genomics">
        <title>Genome sequencing of 39 Akkermansia muciniphila isolates reveals its population structure, genomic and functional diverisity, and global distribution in mammalian gut microbiotas.</title>
        <authorList>
            <person name="Guo X."/>
            <person name="Li S."/>
            <person name="Zhang J."/>
            <person name="Wu F."/>
            <person name="Li X."/>
            <person name="Wu D."/>
            <person name="Zhang M."/>
            <person name="Ou Z."/>
            <person name="Jie Z."/>
            <person name="Yan Q."/>
            <person name="Li P."/>
            <person name="Yi J."/>
            <person name="Peng Y."/>
        </authorList>
    </citation>
    <scope>NUCLEOTIDE SEQUENCE [LARGE SCALE GENOMIC DNA]</scope>
    <source>
        <strain evidence="5 6">GP24</strain>
    </source>
</reference>
<keyword evidence="2" id="KW-0349">Heme</keyword>
<comment type="caution">
    <text evidence="5">The sequence shown here is derived from an EMBL/GenBank/DDBJ whole genome shotgun (WGS) entry which is preliminary data.</text>
</comment>
<dbReference type="InterPro" id="IPR029467">
    <property type="entry name" value="Cyt_c7-like"/>
</dbReference>
<dbReference type="GO" id="GO:0046872">
    <property type="term" value="F:metal ion binding"/>
    <property type="evidence" value="ECO:0007669"/>
    <property type="project" value="UniProtKB-KW"/>
</dbReference>
<comment type="cofactor">
    <cofactor evidence="2">
        <name>heme c</name>
        <dbReference type="ChEBI" id="CHEBI:61717"/>
    </cofactor>
    <text evidence="2">Binds 4 heme c groups covalently per monomer.</text>
</comment>
<feature type="binding site" description="axial binding residue" evidence="2">
    <location>
        <position position="51"/>
    </location>
    <ligand>
        <name>heme c</name>
        <dbReference type="ChEBI" id="CHEBI:61717"/>
        <label>1</label>
    </ligand>
    <ligandPart>
        <name>Fe</name>
        <dbReference type="ChEBI" id="CHEBI:18248"/>
    </ligandPart>
</feature>
<dbReference type="Proteomes" id="UP000236000">
    <property type="component" value="Unassembled WGS sequence"/>
</dbReference>
<keyword evidence="3" id="KW-1133">Transmembrane helix</keyword>
<dbReference type="AlphaFoldDB" id="A0A2N8HBA9"/>
<feature type="binding site" description="axial binding residue" evidence="2">
    <location>
        <position position="54"/>
    </location>
    <ligand>
        <name>heme c</name>
        <dbReference type="ChEBI" id="CHEBI:61717"/>
        <label>3</label>
    </ligand>
    <ligandPart>
        <name>Fe</name>
        <dbReference type="ChEBI" id="CHEBI:18248"/>
    </ligandPart>
</feature>
<evidence type="ECO:0000259" key="4">
    <source>
        <dbReference type="Pfam" id="PF14522"/>
    </source>
</evidence>
<feature type="binding site" description="axial binding residue" evidence="2">
    <location>
        <position position="86"/>
    </location>
    <ligand>
        <name>heme c</name>
        <dbReference type="ChEBI" id="CHEBI:61717"/>
        <label>2</label>
    </ligand>
    <ligandPart>
        <name>Fe</name>
        <dbReference type="ChEBI" id="CHEBI:18248"/>
    </ligandPart>
</feature>
<dbReference type="OrthoDB" id="9814800at2"/>
<dbReference type="PRINTS" id="PR00609">
    <property type="entry name" value="CYTOCHROMEC3"/>
</dbReference>
<feature type="transmembrane region" description="Helical" evidence="3">
    <location>
        <begin position="12"/>
        <end position="34"/>
    </location>
</feature>
<sequence length="234" mass="26082">MANIFPPNTNKRFYGGAVLIALAAALVLGGLYYVNFQVPEYEPVQPVRFSHKLHAGDLNMSCTACHSAATRSPRAGIPDTKSCLGCHQHILPNSPLIAPLRQAADPQYPGYTGEPVRWVMVNRLSGHAYFNHMAHLNRGIGCTSCHGDVAGMERIRAPRDARMQWCLDCHRNPAPHLRPLEETDASHYSAADYLRTHSVQDTDGNRLRTPVQLGNFLKHQWNIQPKMDCSTCHH</sequence>
<dbReference type="PANTHER" id="PTHR39425">
    <property type="entry name" value="LIPOPROTEIN CYTOCHROME C"/>
    <property type="match status" value="1"/>
</dbReference>
<dbReference type="PANTHER" id="PTHR39425:SF1">
    <property type="entry name" value="CYTOCHROME C7-LIKE DOMAIN-CONTAINING PROTEIN"/>
    <property type="match status" value="1"/>
</dbReference>
<feature type="binding site" description="axial binding residue" evidence="2">
    <location>
        <position position="62"/>
    </location>
    <ligand>
        <name>heme c</name>
        <dbReference type="ChEBI" id="CHEBI:61717"/>
        <label>1</label>
    </ligand>
    <ligandPart>
        <name>Fe</name>
        <dbReference type="ChEBI" id="CHEBI:18248"/>
    </ligandPart>
</feature>
<gene>
    <name evidence="5" type="ORF">CXU22_11035</name>
</gene>
<dbReference type="Gene3D" id="3.90.10.10">
    <property type="entry name" value="Cytochrome C3"/>
    <property type="match status" value="2"/>
</dbReference>
<dbReference type="Pfam" id="PF14522">
    <property type="entry name" value="Cytochrome_C7"/>
    <property type="match status" value="1"/>
</dbReference>
<feature type="domain" description="Cytochrome c7-like" evidence="4">
    <location>
        <begin position="47"/>
        <end position="89"/>
    </location>
</feature>
<keyword evidence="2" id="KW-0408">Iron</keyword>
<dbReference type="InterPro" id="IPR002322">
    <property type="entry name" value="Cyt_c_III"/>
</dbReference>
<proteinExistence type="predicted"/>
<dbReference type="SUPFAM" id="SSF48695">
    <property type="entry name" value="Multiheme cytochromes"/>
    <property type="match status" value="1"/>
</dbReference>
<keyword evidence="3" id="KW-0812">Transmembrane</keyword>
<evidence type="ECO:0000256" key="1">
    <source>
        <dbReference type="ARBA" id="ARBA00022723"/>
    </source>
</evidence>
<evidence type="ECO:0000313" key="5">
    <source>
        <dbReference type="EMBL" id="PNC17156.1"/>
    </source>
</evidence>
<dbReference type="CDD" id="cd08168">
    <property type="entry name" value="Cytochrom_C3"/>
    <property type="match status" value="1"/>
</dbReference>